<dbReference type="AlphaFoldDB" id="A0A4C1VE82"/>
<organism evidence="2 3">
    <name type="scientific">Eumeta variegata</name>
    <name type="common">Bagworm moth</name>
    <name type="synonym">Eumeta japonica</name>
    <dbReference type="NCBI Taxonomy" id="151549"/>
    <lineage>
        <taxon>Eukaryota</taxon>
        <taxon>Metazoa</taxon>
        <taxon>Ecdysozoa</taxon>
        <taxon>Arthropoda</taxon>
        <taxon>Hexapoda</taxon>
        <taxon>Insecta</taxon>
        <taxon>Pterygota</taxon>
        <taxon>Neoptera</taxon>
        <taxon>Endopterygota</taxon>
        <taxon>Lepidoptera</taxon>
        <taxon>Glossata</taxon>
        <taxon>Ditrysia</taxon>
        <taxon>Tineoidea</taxon>
        <taxon>Psychidae</taxon>
        <taxon>Oiketicinae</taxon>
        <taxon>Eumeta</taxon>
    </lineage>
</organism>
<sequence length="167" mass="18739">MLVTDYKSKIISDRIRSQKGGKSAARGRPIIVEWERRKHSAGLSRSVPPNASSGADEVLPSQKNFEKEHYNLEENYREKIVTFGSIRGLLGCLAIYALSESELHRISRVRVRAPASVQNRTRARTVAQSDTETRTFSVARGLPADRRVTHAALSVRFDTRAPPVRQN</sequence>
<comment type="caution">
    <text evidence="2">The sequence shown here is derived from an EMBL/GenBank/DDBJ whole genome shotgun (WGS) entry which is preliminary data.</text>
</comment>
<dbReference type="Proteomes" id="UP000299102">
    <property type="component" value="Unassembled WGS sequence"/>
</dbReference>
<keyword evidence="3" id="KW-1185">Reference proteome</keyword>
<feature type="region of interest" description="Disordered" evidence="1">
    <location>
        <begin position="41"/>
        <end position="60"/>
    </location>
</feature>
<evidence type="ECO:0000313" key="2">
    <source>
        <dbReference type="EMBL" id="GBP35945.1"/>
    </source>
</evidence>
<reference evidence="2 3" key="1">
    <citation type="journal article" date="2019" name="Commun. Biol.">
        <title>The bagworm genome reveals a unique fibroin gene that provides high tensile strength.</title>
        <authorList>
            <person name="Kono N."/>
            <person name="Nakamura H."/>
            <person name="Ohtoshi R."/>
            <person name="Tomita M."/>
            <person name="Numata K."/>
            <person name="Arakawa K."/>
        </authorList>
    </citation>
    <scope>NUCLEOTIDE SEQUENCE [LARGE SCALE GENOMIC DNA]</scope>
</reference>
<evidence type="ECO:0000313" key="3">
    <source>
        <dbReference type="Proteomes" id="UP000299102"/>
    </source>
</evidence>
<accession>A0A4C1VE82</accession>
<dbReference type="EMBL" id="BGZK01000312">
    <property type="protein sequence ID" value="GBP35945.1"/>
    <property type="molecule type" value="Genomic_DNA"/>
</dbReference>
<protein>
    <submittedName>
        <fullName evidence="2">Uncharacterized protein</fullName>
    </submittedName>
</protein>
<evidence type="ECO:0000256" key="1">
    <source>
        <dbReference type="SAM" id="MobiDB-lite"/>
    </source>
</evidence>
<name>A0A4C1VE82_EUMVA</name>
<gene>
    <name evidence="2" type="ORF">EVAR_91496_1</name>
</gene>
<proteinExistence type="predicted"/>